<proteinExistence type="inferred from homology"/>
<keyword evidence="10" id="KW-1185">Reference proteome</keyword>
<feature type="compositionally biased region" description="Polar residues" evidence="8">
    <location>
        <begin position="264"/>
        <end position="279"/>
    </location>
</feature>
<dbReference type="InterPro" id="IPR027417">
    <property type="entry name" value="P-loop_NTPase"/>
</dbReference>
<feature type="compositionally biased region" description="Polar residues" evidence="8">
    <location>
        <begin position="53"/>
        <end position="79"/>
    </location>
</feature>
<dbReference type="InterPro" id="IPR016491">
    <property type="entry name" value="Septin"/>
</dbReference>
<evidence type="ECO:0000256" key="4">
    <source>
        <dbReference type="ARBA" id="ARBA00022741"/>
    </source>
</evidence>
<evidence type="ECO:0000313" key="10">
    <source>
        <dbReference type="Proteomes" id="UP000515140"/>
    </source>
</evidence>
<evidence type="ECO:0000256" key="7">
    <source>
        <dbReference type="RuleBase" id="RU004560"/>
    </source>
</evidence>
<feature type="compositionally biased region" description="Polar residues" evidence="8">
    <location>
        <begin position="148"/>
        <end position="157"/>
    </location>
</feature>
<evidence type="ECO:0000256" key="2">
    <source>
        <dbReference type="ARBA" id="ARBA00022490"/>
    </source>
</evidence>
<feature type="compositionally biased region" description="Polar residues" evidence="8">
    <location>
        <begin position="190"/>
        <end position="201"/>
    </location>
</feature>
<dbReference type="KEGG" id="pcw:110212068"/>
<keyword evidence="6" id="KW-0131">Cell cycle</keyword>
<dbReference type="CDD" id="cd01850">
    <property type="entry name" value="CDC_Septin"/>
    <property type="match status" value="1"/>
</dbReference>
<evidence type="ECO:0000259" key="9">
    <source>
        <dbReference type="PROSITE" id="PS51719"/>
    </source>
</evidence>
<dbReference type="GO" id="GO:0005737">
    <property type="term" value="C:cytoplasm"/>
    <property type="evidence" value="ECO:0007669"/>
    <property type="project" value="UniProtKB-SubCell"/>
</dbReference>
<evidence type="ECO:0000256" key="8">
    <source>
        <dbReference type="SAM" id="MobiDB-lite"/>
    </source>
</evidence>
<evidence type="ECO:0000256" key="5">
    <source>
        <dbReference type="ARBA" id="ARBA00023134"/>
    </source>
</evidence>
<feature type="domain" description="Septin-type G" evidence="9">
    <location>
        <begin position="658"/>
        <end position="931"/>
    </location>
</feature>
<dbReference type="RefSeq" id="XP_020847540.1">
    <property type="nucleotide sequence ID" value="XM_020991881.1"/>
</dbReference>
<keyword evidence="4 7" id="KW-0547">Nucleotide-binding</keyword>
<evidence type="ECO:0000256" key="1">
    <source>
        <dbReference type="ARBA" id="ARBA00004496"/>
    </source>
</evidence>
<evidence type="ECO:0000256" key="6">
    <source>
        <dbReference type="ARBA" id="ARBA00023306"/>
    </source>
</evidence>
<gene>
    <name evidence="11" type="primary">LOC110212068</name>
</gene>
<feature type="region of interest" description="Disordered" evidence="8">
    <location>
        <begin position="1"/>
        <end position="400"/>
    </location>
</feature>
<reference evidence="11" key="1">
    <citation type="submission" date="2025-08" db="UniProtKB">
        <authorList>
            <consortium name="RefSeq"/>
        </authorList>
    </citation>
    <scope>IDENTIFICATION</scope>
    <source>
        <tissue evidence="11">Spleen</tissue>
    </source>
</reference>
<name>A0A6P5KPJ9_PHACI</name>
<keyword evidence="3" id="KW-0132">Cell division</keyword>
<dbReference type="SUPFAM" id="SSF52540">
    <property type="entry name" value="P-loop containing nucleoside triphosphate hydrolases"/>
    <property type="match status" value="1"/>
</dbReference>
<feature type="compositionally biased region" description="Polar residues" evidence="8">
    <location>
        <begin position="1"/>
        <end position="14"/>
    </location>
</feature>
<feature type="compositionally biased region" description="Basic and acidic residues" evidence="8">
    <location>
        <begin position="307"/>
        <end position="325"/>
    </location>
</feature>
<dbReference type="PROSITE" id="PS51719">
    <property type="entry name" value="G_SEPTIN"/>
    <property type="match status" value="1"/>
</dbReference>
<dbReference type="Gene3D" id="3.40.50.300">
    <property type="entry name" value="P-loop containing nucleotide triphosphate hydrolases"/>
    <property type="match status" value="1"/>
</dbReference>
<feature type="region of interest" description="Disordered" evidence="8">
    <location>
        <begin position="947"/>
        <end position="1010"/>
    </location>
</feature>
<keyword evidence="5 7" id="KW-0342">GTP-binding</keyword>
<dbReference type="Proteomes" id="UP000515140">
    <property type="component" value="Unplaced"/>
</dbReference>
<comment type="similarity">
    <text evidence="7">Belongs to the TRAFAC class TrmE-Era-EngA-EngB-Septin-like GTPase superfamily. Septin GTPase family.</text>
</comment>
<evidence type="ECO:0000313" key="11">
    <source>
        <dbReference type="RefSeq" id="XP_020847540.1"/>
    </source>
</evidence>
<dbReference type="InterPro" id="IPR027979">
    <property type="entry name" value="DUF4655"/>
</dbReference>
<dbReference type="FunFam" id="3.40.50.300:FF:000064">
    <property type="entry name" value="Septin 4"/>
    <property type="match status" value="1"/>
</dbReference>
<comment type="subcellular location">
    <subcellularLocation>
        <location evidence="1">Cytoplasm</location>
    </subcellularLocation>
</comment>
<accession>A0A6P5KPJ9</accession>
<keyword evidence="2" id="KW-0963">Cytoplasm</keyword>
<dbReference type="PANTHER" id="PTHR18884">
    <property type="entry name" value="SEPTIN"/>
    <property type="match status" value="1"/>
</dbReference>
<feature type="compositionally biased region" description="Basic and acidic residues" evidence="8">
    <location>
        <begin position="226"/>
        <end position="237"/>
    </location>
</feature>
<protein>
    <submittedName>
        <fullName evidence="11">Uncharacterized protein LOC110212068 isoform X1</fullName>
    </submittedName>
</protein>
<dbReference type="Pfam" id="PF15548">
    <property type="entry name" value="DUF4655"/>
    <property type="match status" value="1"/>
</dbReference>
<dbReference type="GO" id="GO:0005525">
    <property type="term" value="F:GTP binding"/>
    <property type="evidence" value="ECO:0007669"/>
    <property type="project" value="UniProtKB-KW"/>
</dbReference>
<dbReference type="AlphaFoldDB" id="A0A6P5KPJ9"/>
<organism evidence="10 11">
    <name type="scientific">Phascolarctos cinereus</name>
    <name type="common">Koala</name>
    <dbReference type="NCBI Taxonomy" id="38626"/>
    <lineage>
        <taxon>Eukaryota</taxon>
        <taxon>Metazoa</taxon>
        <taxon>Chordata</taxon>
        <taxon>Craniata</taxon>
        <taxon>Vertebrata</taxon>
        <taxon>Euteleostomi</taxon>
        <taxon>Mammalia</taxon>
        <taxon>Metatheria</taxon>
        <taxon>Diprotodontia</taxon>
        <taxon>Phascolarctidae</taxon>
        <taxon>Phascolarctos</taxon>
    </lineage>
</organism>
<dbReference type="Pfam" id="PF00735">
    <property type="entry name" value="Septin"/>
    <property type="match status" value="1"/>
</dbReference>
<dbReference type="GeneID" id="110212068"/>
<dbReference type="InterPro" id="IPR030379">
    <property type="entry name" value="G_SEPTIN_dom"/>
</dbReference>
<feature type="compositionally biased region" description="Polar residues" evidence="8">
    <location>
        <begin position="87"/>
        <end position="101"/>
    </location>
</feature>
<sequence>MGSTQKSSMSQTAKMTKASLKVSAPMQRGPEVNHSVSPHRGPSASQRGADLSRSVSPQRGMESRQTSQRGVDTPQSASPQYGLDFSRISSSQGNESISHSQGHLKAEATHHGSPQYKHEHGSVPHGNLLAPSGRAQMKYDGTSYGGTHRTQSPPTQDQTHKNVAAPGQESHRNILPSDAKITSRALYSNPKESTTVPSSQWDVEPPPSKVTNPQGVRSPRRCLINPKDESTQTDFKKNLVYSEGKSVLRKPPSSDPTHTALETKPTQRTMSVQESQAGPRSTVHAETKGSHRNLGSLEVESAVKVSFRKDPDHPQKVAGRSEVETVQRQVPSPTRVAMAQEAEAAIKSSARSGRESRRVTILTESDASSPSPCQQPSEPSHKPPILSSSFKPPSSEASVKVATVTEPELIPRPLPPRSLPKYDPESSWWILFHPEPPEPPKCETVLTQSEHRPTHLDLFMSQIGIASAYCEELIIQSEKATSPEPQSPRTMPSCDLLKSTWQPLESSESVEDGTIQRFSAFFLDVTDEMLNRVIWWLKDDEIKRFLEDTEEAELAVFVKEFPGGDVPHPESMGPSQLCLPAILDPYEESETKESRSSSRIQPETQAHLCISSSSVLSISSRPRSPWGRLDPYDSCEDDKEYVGFATLPNQVHRKSMKKGFDFTLMVAGESGLGKSTLINSLFLTDMYRDRRLLNSEERIMQTVEITKHTMDIEEKGVKLKLTVVDTPGFGDAVNNTECWKPVADYIDQQFEQYFRDESGLNRKNIQDNRVHCCLYFISPFGHGLRPLDVEFMRALHHRVNIVPILAKADTLTPNEVEHKKRKIREEIEHFGIQIYQFPACDSDEDEEFKLQDQALKDSIPFAVIGSNTVVEAKGRRVRGRLYPWGIVEVENPGHCDFVKLRTMLVRTHMQDLKDVTREIHYENYRAQCIQSMTRMVVKERNRKYGQEGVLGGGQMGREEPTPGAQAELLAGVDGSRPSTPAPSGPRAESRQGPGVSLPSLAPISPDLSAS</sequence>
<feature type="compositionally biased region" description="Low complexity" evidence="8">
    <location>
        <begin position="368"/>
        <end position="398"/>
    </location>
</feature>
<evidence type="ECO:0000256" key="3">
    <source>
        <dbReference type="ARBA" id="ARBA00022618"/>
    </source>
</evidence>
<feature type="compositionally biased region" description="Basic and acidic residues" evidence="8">
    <location>
        <begin position="104"/>
        <end position="122"/>
    </location>
</feature>
<dbReference type="GO" id="GO:0051301">
    <property type="term" value="P:cell division"/>
    <property type="evidence" value="ECO:0007669"/>
    <property type="project" value="UniProtKB-KW"/>
</dbReference>
<dbReference type="InParanoid" id="A0A6P5KPJ9"/>